<name>D9R0C1_LACSW</name>
<evidence type="ECO:0000256" key="1">
    <source>
        <dbReference type="ARBA" id="ARBA00004196"/>
    </source>
</evidence>
<dbReference type="InterPro" id="IPR025997">
    <property type="entry name" value="SBP_2_dom"/>
</dbReference>
<dbReference type="PANTHER" id="PTHR30036">
    <property type="entry name" value="D-XYLOSE-BINDING PERIPLASMIC PROTEIN"/>
    <property type="match status" value="1"/>
</dbReference>
<dbReference type="STRING" id="610130.Closa_3836"/>
<organism evidence="5 6">
    <name type="scientific">Lacrimispora saccharolytica (strain ATCC 35040 / DSM 2544 / NRCC 2533 / WM1)</name>
    <name type="common">Clostridium saccharolyticum</name>
    <dbReference type="NCBI Taxonomy" id="610130"/>
    <lineage>
        <taxon>Bacteria</taxon>
        <taxon>Bacillati</taxon>
        <taxon>Bacillota</taxon>
        <taxon>Clostridia</taxon>
        <taxon>Lachnospirales</taxon>
        <taxon>Lachnospiraceae</taxon>
        <taxon>Lacrimispora</taxon>
    </lineage>
</organism>
<keyword evidence="2 3" id="KW-0732">Signal</keyword>
<dbReference type="PROSITE" id="PS51257">
    <property type="entry name" value="PROKAR_LIPOPROTEIN"/>
    <property type="match status" value="1"/>
</dbReference>
<dbReference type="PaxDb" id="610130-Closa_3836"/>
<dbReference type="InterPro" id="IPR050555">
    <property type="entry name" value="Bact_Solute-Bind_Prot2"/>
</dbReference>
<gene>
    <name evidence="5" type="ordered locus">Closa_3836</name>
</gene>
<dbReference type="Pfam" id="PF13407">
    <property type="entry name" value="Peripla_BP_4"/>
    <property type="match status" value="1"/>
</dbReference>
<protein>
    <submittedName>
        <fullName evidence="5">ABC-type sugar transport system periplasmic component-like protein</fullName>
    </submittedName>
</protein>
<keyword evidence="6" id="KW-1185">Reference proteome</keyword>
<evidence type="ECO:0000313" key="6">
    <source>
        <dbReference type="Proteomes" id="UP000001662"/>
    </source>
</evidence>
<dbReference type="KEGG" id="csh:Closa_3836"/>
<accession>D9R0C1</accession>
<dbReference type="GO" id="GO:0030246">
    <property type="term" value="F:carbohydrate binding"/>
    <property type="evidence" value="ECO:0007669"/>
    <property type="project" value="TreeGrafter"/>
</dbReference>
<comment type="subcellular location">
    <subcellularLocation>
        <location evidence="1">Cell envelope</location>
    </subcellularLocation>
</comment>
<dbReference type="EMBL" id="CP002109">
    <property type="protein sequence ID" value="ADL06354.1"/>
    <property type="molecule type" value="Genomic_DNA"/>
</dbReference>
<dbReference type="Gene3D" id="3.40.50.2300">
    <property type="match status" value="2"/>
</dbReference>
<dbReference type="InterPro" id="IPR028082">
    <property type="entry name" value="Peripla_BP_I"/>
</dbReference>
<dbReference type="PANTHER" id="PTHR30036:SF1">
    <property type="entry name" value="D-XYLOSE-BINDING PERIPLASMIC PROTEIN"/>
    <property type="match status" value="1"/>
</dbReference>
<proteinExistence type="predicted"/>
<feature type="chain" id="PRO_5003127259" evidence="3">
    <location>
        <begin position="22"/>
        <end position="378"/>
    </location>
</feature>
<evidence type="ECO:0000256" key="3">
    <source>
        <dbReference type="SAM" id="SignalP"/>
    </source>
</evidence>
<evidence type="ECO:0000256" key="2">
    <source>
        <dbReference type="ARBA" id="ARBA00022729"/>
    </source>
</evidence>
<feature type="signal peptide" evidence="3">
    <location>
        <begin position="1"/>
        <end position="21"/>
    </location>
</feature>
<dbReference type="eggNOG" id="COG1879">
    <property type="taxonomic scope" value="Bacteria"/>
</dbReference>
<dbReference type="OrthoDB" id="9814427at2"/>
<dbReference type="AlphaFoldDB" id="D9R0C1"/>
<sequence length="378" mass="39729">MKKAAAIILAALVAVGGTACSQVKPADTTTAAAKSETTAAATAAETAKETEGLKNGAHIYVLTVPEDHGWTGSVATFAKEKIQEVNGKGTYTAELITSANAAEQIRNIEDIVSKGEKNIAMVIQPIDDTVQSAIQGVIDAGIPYVAFDRIIDGVAAKAVSNVKGDNSGIGAGAAAYFVSLGLTPGEAIYVYEGDTSSVTTLRDEGFTKYLTGELDFGGETIAEDKKWTQDDLTSITFSGAMNWSRSDTKTAFESLMGDSKNAKIKWFYAEDDELAMGILEALSGGGIDEATKETFLSGKPAITGCGGLDELYAVLRGETYQDIAAKCGGIMSVTYSPSMIQTAIDDMVDHLDGKKVTQDHVIACENVTSDNVTEYPSF</sequence>
<dbReference type="HOGENOM" id="CLU_060092_0_0_9"/>
<feature type="domain" description="Periplasmic binding protein" evidence="4">
    <location>
        <begin position="59"/>
        <end position="355"/>
    </location>
</feature>
<evidence type="ECO:0000313" key="5">
    <source>
        <dbReference type="EMBL" id="ADL06354.1"/>
    </source>
</evidence>
<dbReference type="RefSeq" id="WP_013274407.1">
    <property type="nucleotide sequence ID" value="NC_014376.1"/>
</dbReference>
<dbReference type="SUPFAM" id="SSF53822">
    <property type="entry name" value="Periplasmic binding protein-like I"/>
    <property type="match status" value="1"/>
</dbReference>
<reference evidence="5" key="1">
    <citation type="submission" date="2010-07" db="EMBL/GenBank/DDBJ databases">
        <title>Complete sequence of Clostridium saccharolyticum WM1.</title>
        <authorList>
            <consortium name="US DOE Joint Genome Institute"/>
            <person name="Lucas S."/>
            <person name="Copeland A."/>
            <person name="Lapidus A."/>
            <person name="Cheng J.-F."/>
            <person name="Bruce D."/>
            <person name="Goodwin L."/>
            <person name="Pitluck S."/>
            <person name="Chertkov O."/>
            <person name="Detter J.C."/>
            <person name="Han C."/>
            <person name="Tapia R."/>
            <person name="Land M."/>
            <person name="Hauser L."/>
            <person name="Chang Y.-J."/>
            <person name="Jeffries C."/>
            <person name="Kyrpides N."/>
            <person name="Ivanova N."/>
            <person name="Mikhailova N."/>
            <person name="Mouttaki H."/>
            <person name="Lin L."/>
            <person name="Zhou J."/>
            <person name="Hemme C.L."/>
            <person name="Woyke T."/>
        </authorList>
    </citation>
    <scope>NUCLEOTIDE SEQUENCE [LARGE SCALE GENOMIC DNA]</scope>
    <source>
        <strain evidence="5">WM1</strain>
    </source>
</reference>
<dbReference type="Proteomes" id="UP000001662">
    <property type="component" value="Chromosome"/>
</dbReference>
<dbReference type="GO" id="GO:0030288">
    <property type="term" value="C:outer membrane-bounded periplasmic space"/>
    <property type="evidence" value="ECO:0007669"/>
    <property type="project" value="TreeGrafter"/>
</dbReference>
<evidence type="ECO:0000259" key="4">
    <source>
        <dbReference type="Pfam" id="PF13407"/>
    </source>
</evidence>